<dbReference type="Proteomes" id="UP000313359">
    <property type="component" value="Unassembled WGS sequence"/>
</dbReference>
<sequence>MNVLLRPGSRGVLAAAACAVRRDAARGVYSSVSIEALRDRFRDPTSPFHLPPGTVGPDSPDPPAEEVSPADEGRAKLLELGYDPDSFWEQQIVWGDHDSFQHVNNVRYVRFFESGRIHWMRALGHELGGPEKADAMIKGKGVSLILKSLSVDFKRPVVYPDTLLVAHKPHRGPALRVCTDASTSHRQAKTHFHVMGAIWSYAQRRIVTESDSVLVWYDYDKLTKCDPGEAARAMIQRRMNLGGSS</sequence>
<dbReference type="EMBL" id="ML122272">
    <property type="protein sequence ID" value="RPD58970.1"/>
    <property type="molecule type" value="Genomic_DNA"/>
</dbReference>
<dbReference type="GO" id="GO:0047617">
    <property type="term" value="F:fatty acyl-CoA hydrolase activity"/>
    <property type="evidence" value="ECO:0007669"/>
    <property type="project" value="TreeGrafter"/>
</dbReference>
<dbReference type="CDD" id="cd00586">
    <property type="entry name" value="4HBT"/>
    <property type="match status" value="1"/>
</dbReference>
<dbReference type="AlphaFoldDB" id="A0A5C2S5Q6"/>
<dbReference type="InterPro" id="IPR029069">
    <property type="entry name" value="HotDog_dom_sf"/>
</dbReference>
<gene>
    <name evidence="2" type="ORF">L227DRAFT_528107</name>
</gene>
<dbReference type="GO" id="GO:0016853">
    <property type="term" value="F:isomerase activity"/>
    <property type="evidence" value="ECO:0007669"/>
    <property type="project" value="UniProtKB-KW"/>
</dbReference>
<proteinExistence type="predicted"/>
<evidence type="ECO:0000313" key="3">
    <source>
        <dbReference type="Proteomes" id="UP000313359"/>
    </source>
</evidence>
<dbReference type="PANTHER" id="PTHR31793">
    <property type="entry name" value="4-HYDROXYBENZOYL-COA THIOESTERASE FAMILY MEMBER"/>
    <property type="match status" value="1"/>
</dbReference>
<dbReference type="SUPFAM" id="SSF54637">
    <property type="entry name" value="Thioesterase/thiol ester dehydrase-isomerase"/>
    <property type="match status" value="1"/>
</dbReference>
<evidence type="ECO:0000313" key="2">
    <source>
        <dbReference type="EMBL" id="RPD58970.1"/>
    </source>
</evidence>
<accession>A0A5C2S5Q6</accession>
<dbReference type="InterPro" id="IPR050563">
    <property type="entry name" value="4-hydroxybenzoyl-CoA_TE"/>
</dbReference>
<dbReference type="PANTHER" id="PTHR31793:SF39">
    <property type="entry name" value="THIOESTERASE_THIOL ESTER DEHYDRASE-ISOMERASE"/>
    <property type="match status" value="1"/>
</dbReference>
<evidence type="ECO:0000256" key="1">
    <source>
        <dbReference type="SAM" id="MobiDB-lite"/>
    </source>
</evidence>
<organism evidence="2 3">
    <name type="scientific">Lentinus tigrinus ALCF2SS1-6</name>
    <dbReference type="NCBI Taxonomy" id="1328759"/>
    <lineage>
        <taxon>Eukaryota</taxon>
        <taxon>Fungi</taxon>
        <taxon>Dikarya</taxon>
        <taxon>Basidiomycota</taxon>
        <taxon>Agaricomycotina</taxon>
        <taxon>Agaricomycetes</taxon>
        <taxon>Polyporales</taxon>
        <taxon>Polyporaceae</taxon>
        <taxon>Lentinus</taxon>
    </lineage>
</organism>
<feature type="region of interest" description="Disordered" evidence="1">
    <location>
        <begin position="43"/>
        <end position="69"/>
    </location>
</feature>
<protein>
    <submittedName>
        <fullName evidence="2">Thioesterase/thiol ester dehydrase-isomerase</fullName>
    </submittedName>
</protein>
<name>A0A5C2S5Q6_9APHY</name>
<keyword evidence="3" id="KW-1185">Reference proteome</keyword>
<keyword evidence="2" id="KW-0413">Isomerase</keyword>
<dbReference type="OrthoDB" id="5538558at2759"/>
<reference evidence="2" key="1">
    <citation type="journal article" date="2018" name="Genome Biol. Evol.">
        <title>Genomics and development of Lentinus tigrinus, a white-rot wood-decaying mushroom with dimorphic fruiting bodies.</title>
        <authorList>
            <person name="Wu B."/>
            <person name="Xu Z."/>
            <person name="Knudson A."/>
            <person name="Carlson A."/>
            <person name="Chen N."/>
            <person name="Kovaka S."/>
            <person name="LaButti K."/>
            <person name="Lipzen A."/>
            <person name="Pennachio C."/>
            <person name="Riley R."/>
            <person name="Schakwitz W."/>
            <person name="Umezawa K."/>
            <person name="Ohm R.A."/>
            <person name="Grigoriev I.V."/>
            <person name="Nagy L.G."/>
            <person name="Gibbons J."/>
            <person name="Hibbett D."/>
        </authorList>
    </citation>
    <scope>NUCLEOTIDE SEQUENCE [LARGE SCALE GENOMIC DNA]</scope>
    <source>
        <strain evidence="2">ALCF2SS1-6</strain>
    </source>
</reference>
<dbReference type="Gene3D" id="3.10.129.10">
    <property type="entry name" value="Hotdog Thioesterase"/>
    <property type="match status" value="1"/>
</dbReference>
<dbReference type="Pfam" id="PF13279">
    <property type="entry name" value="4HBT_2"/>
    <property type="match status" value="1"/>
</dbReference>